<feature type="region of interest" description="Disordered" evidence="2">
    <location>
        <begin position="492"/>
        <end position="536"/>
    </location>
</feature>
<comment type="similarity">
    <text evidence="1">Belongs to the CNKSR family.</text>
</comment>
<feature type="compositionally biased region" description="Polar residues" evidence="2">
    <location>
        <begin position="601"/>
        <end position="615"/>
    </location>
</feature>
<feature type="region of interest" description="Disordered" evidence="2">
    <location>
        <begin position="1022"/>
        <end position="1080"/>
    </location>
</feature>
<feature type="compositionally biased region" description="Low complexity" evidence="2">
    <location>
        <begin position="1381"/>
        <end position="1406"/>
    </location>
</feature>
<evidence type="ECO:0008006" key="9">
    <source>
        <dbReference type="Google" id="ProtNLM"/>
    </source>
</evidence>
<feature type="domain" description="PH" evidence="3">
    <location>
        <begin position="874"/>
        <end position="974"/>
    </location>
</feature>
<evidence type="ECO:0000259" key="4">
    <source>
        <dbReference type="PROSITE" id="PS50105"/>
    </source>
</evidence>
<dbReference type="PROSITE" id="PS50106">
    <property type="entry name" value="PDZ"/>
    <property type="match status" value="1"/>
</dbReference>
<dbReference type="SUPFAM" id="SSF47769">
    <property type="entry name" value="SAM/Pointed domain"/>
    <property type="match status" value="1"/>
</dbReference>
<dbReference type="Proteomes" id="UP000789390">
    <property type="component" value="Unassembled WGS sequence"/>
</dbReference>
<feature type="region of interest" description="Disordered" evidence="2">
    <location>
        <begin position="1329"/>
        <end position="1408"/>
    </location>
</feature>
<evidence type="ECO:0000259" key="6">
    <source>
        <dbReference type="PROSITE" id="PS51290"/>
    </source>
</evidence>
<feature type="compositionally biased region" description="Polar residues" evidence="2">
    <location>
        <begin position="1209"/>
        <end position="1223"/>
    </location>
</feature>
<gene>
    <name evidence="7" type="ORF">DGAL_LOCUS8907</name>
</gene>
<dbReference type="SMART" id="SM00228">
    <property type="entry name" value="PDZ"/>
    <property type="match status" value="1"/>
</dbReference>
<feature type="compositionally biased region" description="Polar residues" evidence="2">
    <location>
        <begin position="1726"/>
        <end position="1738"/>
    </location>
</feature>
<dbReference type="PROSITE" id="PS50003">
    <property type="entry name" value="PH_DOMAIN"/>
    <property type="match status" value="1"/>
</dbReference>
<dbReference type="EMBL" id="CAKKLH010000201">
    <property type="protein sequence ID" value="CAH0105836.1"/>
    <property type="molecule type" value="Genomic_DNA"/>
</dbReference>
<feature type="compositionally biased region" description="Polar residues" evidence="2">
    <location>
        <begin position="641"/>
        <end position="651"/>
    </location>
</feature>
<feature type="region of interest" description="Disordered" evidence="2">
    <location>
        <begin position="1523"/>
        <end position="1553"/>
    </location>
</feature>
<keyword evidence="8" id="KW-1185">Reference proteome</keyword>
<feature type="region of interest" description="Disordered" evidence="2">
    <location>
        <begin position="1093"/>
        <end position="1228"/>
    </location>
</feature>
<comment type="caution">
    <text evidence="7">The sequence shown here is derived from an EMBL/GenBank/DDBJ whole genome shotgun (WGS) entry which is preliminary data.</text>
</comment>
<dbReference type="CDD" id="cd06748">
    <property type="entry name" value="PDZ_CNK1_2_3-like"/>
    <property type="match status" value="1"/>
</dbReference>
<dbReference type="PROSITE" id="PS51290">
    <property type="entry name" value="CRIC"/>
    <property type="match status" value="1"/>
</dbReference>
<dbReference type="InterPro" id="IPR001478">
    <property type="entry name" value="PDZ"/>
</dbReference>
<dbReference type="Pfam" id="PF00536">
    <property type="entry name" value="SAM_1"/>
    <property type="match status" value="1"/>
</dbReference>
<dbReference type="SMART" id="SM00233">
    <property type="entry name" value="PH"/>
    <property type="match status" value="1"/>
</dbReference>
<dbReference type="Gene3D" id="1.10.150.50">
    <property type="entry name" value="Transcription Factor, Ets-1"/>
    <property type="match status" value="1"/>
</dbReference>
<dbReference type="OrthoDB" id="74412at2759"/>
<feature type="compositionally biased region" description="Low complexity" evidence="2">
    <location>
        <begin position="1777"/>
        <end position="1787"/>
    </location>
</feature>
<dbReference type="InterPro" id="IPR017874">
    <property type="entry name" value="CRIC_domain"/>
</dbReference>
<feature type="region of interest" description="Disordered" evidence="2">
    <location>
        <begin position="1694"/>
        <end position="1752"/>
    </location>
</feature>
<dbReference type="Pfam" id="PF00169">
    <property type="entry name" value="PH"/>
    <property type="match status" value="1"/>
</dbReference>
<dbReference type="Gene3D" id="2.30.42.10">
    <property type="match status" value="1"/>
</dbReference>
<feature type="compositionally biased region" description="Low complexity" evidence="2">
    <location>
        <begin position="1363"/>
        <end position="1372"/>
    </location>
</feature>
<feature type="domain" description="CRIC" evidence="6">
    <location>
        <begin position="84"/>
        <end position="176"/>
    </location>
</feature>
<feature type="compositionally biased region" description="Basic and acidic residues" evidence="2">
    <location>
        <begin position="570"/>
        <end position="600"/>
    </location>
</feature>
<evidence type="ECO:0000259" key="3">
    <source>
        <dbReference type="PROSITE" id="PS50003"/>
    </source>
</evidence>
<feature type="compositionally biased region" description="Basic and acidic residues" evidence="2">
    <location>
        <begin position="852"/>
        <end position="867"/>
    </location>
</feature>
<feature type="domain" description="SAM" evidence="4">
    <location>
        <begin position="11"/>
        <end position="76"/>
    </location>
</feature>
<dbReference type="SMART" id="SM00454">
    <property type="entry name" value="SAM"/>
    <property type="match status" value="1"/>
</dbReference>
<dbReference type="InterPro" id="IPR013761">
    <property type="entry name" value="SAM/pointed_sf"/>
</dbReference>
<evidence type="ECO:0000313" key="8">
    <source>
        <dbReference type="Proteomes" id="UP000789390"/>
    </source>
</evidence>
<feature type="region of interest" description="Disordered" evidence="2">
    <location>
        <begin position="833"/>
        <end position="867"/>
    </location>
</feature>
<protein>
    <recommendedName>
        <fullName evidence="9">Connector enhancer of kinase suppressor of ras</fullName>
    </recommendedName>
</protein>
<dbReference type="InterPro" id="IPR011993">
    <property type="entry name" value="PH-like_dom_sf"/>
</dbReference>
<accession>A0A8J2RNB9</accession>
<dbReference type="InterPro" id="IPR001849">
    <property type="entry name" value="PH_domain"/>
</dbReference>
<feature type="region of interest" description="Disordered" evidence="2">
    <location>
        <begin position="1777"/>
        <end position="1825"/>
    </location>
</feature>
<dbReference type="InterPro" id="IPR051566">
    <property type="entry name" value="CNKSR"/>
</dbReference>
<reference evidence="7" key="1">
    <citation type="submission" date="2021-11" db="EMBL/GenBank/DDBJ databases">
        <authorList>
            <person name="Schell T."/>
        </authorList>
    </citation>
    <scope>NUCLEOTIDE SEQUENCE</scope>
    <source>
        <strain evidence="7">M5</strain>
    </source>
</reference>
<dbReference type="Gene3D" id="2.30.29.30">
    <property type="entry name" value="Pleckstrin-homology domain (PH domain)/Phosphotyrosine-binding domain (PTB)"/>
    <property type="match status" value="1"/>
</dbReference>
<feature type="region of interest" description="Disordered" evidence="2">
    <location>
        <begin position="560"/>
        <end position="686"/>
    </location>
</feature>
<dbReference type="PANTHER" id="PTHR12844:SF42">
    <property type="entry name" value="CONNECTOR ENHANCER OF KSR PROTEIN CNK"/>
    <property type="match status" value="1"/>
</dbReference>
<feature type="domain" description="PDZ" evidence="5">
    <location>
        <begin position="245"/>
        <end position="314"/>
    </location>
</feature>
<evidence type="ECO:0000256" key="2">
    <source>
        <dbReference type="SAM" id="MobiDB-lite"/>
    </source>
</evidence>
<dbReference type="Pfam" id="PF10534">
    <property type="entry name" value="CRIC_ras_sig"/>
    <property type="match status" value="1"/>
</dbReference>
<evidence type="ECO:0000256" key="1">
    <source>
        <dbReference type="ARBA" id="ARBA00009498"/>
    </source>
</evidence>
<dbReference type="FunFam" id="2.30.42.10:FF:000060">
    <property type="entry name" value="Connector enhancer of kinase suppressor of Ras 2"/>
    <property type="match status" value="1"/>
</dbReference>
<dbReference type="PROSITE" id="PS50105">
    <property type="entry name" value="SAM_DOMAIN"/>
    <property type="match status" value="1"/>
</dbReference>
<feature type="compositionally biased region" description="Basic and acidic residues" evidence="2">
    <location>
        <begin position="617"/>
        <end position="634"/>
    </location>
</feature>
<feature type="compositionally biased region" description="Polar residues" evidence="2">
    <location>
        <begin position="1167"/>
        <end position="1178"/>
    </location>
</feature>
<feature type="compositionally biased region" description="Low complexity" evidence="2">
    <location>
        <begin position="1335"/>
        <end position="1346"/>
    </location>
</feature>
<feature type="compositionally biased region" description="Low complexity" evidence="2">
    <location>
        <begin position="1799"/>
        <end position="1821"/>
    </location>
</feature>
<dbReference type="SUPFAM" id="SSF50729">
    <property type="entry name" value="PH domain-like"/>
    <property type="match status" value="1"/>
</dbReference>
<feature type="compositionally biased region" description="Polar residues" evidence="2">
    <location>
        <begin position="1527"/>
        <end position="1553"/>
    </location>
</feature>
<feature type="compositionally biased region" description="Pro residues" evidence="2">
    <location>
        <begin position="1137"/>
        <end position="1159"/>
    </location>
</feature>
<feature type="region of interest" description="Disordered" evidence="2">
    <location>
        <begin position="1603"/>
        <end position="1629"/>
    </location>
</feature>
<proteinExistence type="inferred from homology"/>
<dbReference type="PANTHER" id="PTHR12844">
    <property type="entry name" value="CONNECTOR ENCHANCER OF KINASE SUPPRESSOR OF RAS"/>
    <property type="match status" value="1"/>
</dbReference>
<feature type="compositionally biased region" description="Low complexity" evidence="2">
    <location>
        <begin position="1612"/>
        <end position="1625"/>
    </location>
</feature>
<feature type="region of interest" description="Disordered" evidence="2">
    <location>
        <begin position="1435"/>
        <end position="1461"/>
    </location>
</feature>
<dbReference type="SUPFAM" id="SSF50156">
    <property type="entry name" value="PDZ domain-like"/>
    <property type="match status" value="1"/>
</dbReference>
<name>A0A8J2RNB9_9CRUS</name>
<evidence type="ECO:0000259" key="5">
    <source>
        <dbReference type="PROSITE" id="PS50106"/>
    </source>
</evidence>
<dbReference type="InterPro" id="IPR036034">
    <property type="entry name" value="PDZ_sf"/>
</dbReference>
<sequence length="1845" mass="202566">MTAYYVNVAEWSPEQVADWMRGLDDTLVPYIHLMLKQEINGHRLLSTTVEDLPVFHIDKLGHQEIFMGAVDLLRDFHYNLDRENLQYLAMQLGCKARSLYNELRIIYQSFDHGKTEQVTTATLAAVADIIDQVKDLLSWLDRAPFDGHEPYLEVKGNLLKICLELATNAQRDLFAEHPVQVIREGCISLVGITDRIICEFLDPLVLQPASLDVATIKKKPEEDVVIISSHSISNSFDGIDLWLQGMLIQTSYKGVHVIGGVKFQSPAHQCGKIEEGDEVVQVNYQTVVGWQQKKLKAAMLENPAKVILTLKKRPRHSNNFGQIYVKPYRLPSKKRESYHFRWHLGGDGQTKPELTSSSKAIDSMSISAVPVVHIAPPVMAEVMAAELPSEVESDDTDDDSFLPDNHDPVAAAAAAAAVAAATGSDVVGGATASPASVRLILPKNRLSIQRRATVTGASPTSSRPALNIEQFWKELKEGQQSKSPELLDLLLQQQQQQPEQRPHSSVGHYDGQIRRPHLKDSNITRQSENSASDKSEALLLREKEKVNVISSMLIADKISEEPSDPVVDQFPKDNKKSDENEVEIRSPLRKVSQDRPRLDKSQSTPTYESVTGDTSSFEEKLRDIRLRKQNRVEEETPISEGLSQSSSTTPISLVPPLSPKPALPPRNKVRPQADEDSDLASVNSFATSTDSTSNVIVASTYSPIPTMDNVLTQDISGGLSSVLSNPASHELSHLGLRPHEIRDLIRRGLWPRHPTDEDRVALPALTRVTRLDSNFDPVPGSTVPRIAPSLLVTYAHHDEEVHVALPPVKTNNNNHGSSSHYGVINPVGRAQYQHLSQRPAHYQQQQQQQQQSDKDRSSTDGLRHRRVPCRELGEGDCQGWLFRRRQTRGFFAGPRWTRRFFVLKRHTLYGYRDPEDQKAESLICLPGFSSSVAAEVKSKKFAFRIFNPGTMFYFACETKDELNKWLNTVKQSATAPYGNSSEGSSIHKDPSFITKGAYYSETEDESLDEAENHKIGLASTLGRRKGKIPPALPQPNSHKTVPFGGAATLGRIKKSPENPYVTEEKSPQSPSKANNRSPMAASLDRKYLRFLRVAPEKQPVPTPQFRSYRKPCPSPSPTATSAPTTLPPSPYWMDGSKPPPRPPNESKPASPFKPQPSPPVMKDLIESNGSSFDFSSPIQPKHPQASRHSAERAAPRTNHSDAINAFRKSISTSKLPNTPHLQQTNLNTTSEVTTTELKERPGSVTVFPRRPSRRHSIEIIDTKSPKSPLKPQLAPKPSSARIMGRIGLESSTDVPLIDGVQRRVMYGSLNRSSAGDTDIYGSLESGYAKIKPRNSSSASDYYRSGSTGNSASPSPHKTESVGRRSSVSSSRRSSADCGSTVKSGGVSSSLSKLPSPSASLSPASPSRGVFDFNNVDPFGKSYRQGPPDQLWINSLRNGMTTSPGKHGCSPDRPKNSSSRLKSTACYQPMNFPLSPKDDAKMRAAFEMNLDVTSSATPDLEIQKNTGAASDAKQFFKMLVSPKFGRKTTPSPTIPTKNKVSEASSPPFNIAATTPSPRLQKTLLGSPRLHRAIFGNSREKRKKLLETGEPHLHPFVAEESVMSLDERAEAEESQSSFNSSVSSDFSPRYSPASAIHHRSLHRPPPLISPLQSPSVSANSSVVVVSPYEDSSGSCPGTPKTPLLKPAMGVSMIGKQRRTPLGPDSPFGPPLSPAFSSGGAGSIRHHSSTTQFPYTLTPKESSPAPAPPLIPSSGELEYPPVFEPGTYSLSEKNVEMHLTSTRSSLTSSSMPPVPAPRTKFLSSTTSRLSHSPSMESTSSSMTSNVCQQHRVHVRLETGRSIDESSNA</sequence>
<feature type="compositionally biased region" description="Polar residues" evidence="2">
    <location>
        <begin position="521"/>
        <end position="530"/>
    </location>
</feature>
<organism evidence="7 8">
    <name type="scientific">Daphnia galeata</name>
    <dbReference type="NCBI Taxonomy" id="27404"/>
    <lineage>
        <taxon>Eukaryota</taxon>
        <taxon>Metazoa</taxon>
        <taxon>Ecdysozoa</taxon>
        <taxon>Arthropoda</taxon>
        <taxon>Crustacea</taxon>
        <taxon>Branchiopoda</taxon>
        <taxon>Diplostraca</taxon>
        <taxon>Cladocera</taxon>
        <taxon>Anomopoda</taxon>
        <taxon>Daphniidae</taxon>
        <taxon>Daphnia</taxon>
    </lineage>
</organism>
<dbReference type="InterPro" id="IPR001660">
    <property type="entry name" value="SAM"/>
</dbReference>
<feature type="compositionally biased region" description="Polar residues" evidence="2">
    <location>
        <begin position="1067"/>
        <end position="1077"/>
    </location>
</feature>
<evidence type="ECO:0000313" key="7">
    <source>
        <dbReference type="EMBL" id="CAH0105836.1"/>
    </source>
</evidence>